<sequence>MLGRIFDQPIHYEDLVRKIDRLSKICAGDSNEVYLSKSDKEIQLLTSVLSRHPDPKLLFENSRILITCAMRTLVKYSVYKFGVRFEVGISGHKRHTKYVQAKENFNNLVNILSSFTPDRMIEMIVTIIHRDNIWVFRRVSLDILLVMLGAGLNGFLICNKIVDKVEFPETDQEGDSKSVVKVLYELLNHYRWPENDDTTTFLERLLNLYYKSLHNSQDTSRDLSDLRGSLELCVRHIIHNVTDKHLLIIIKLMSAWSIIDPVDHNIVQKYGGTLEYAAYVHKGDTFARTLTTDIVLLLMKMIGSEVKFVSLLGNRVLQYLIDRGGNQMFFNTPKIFFPEIRLNVKLCDYNREDKSFQYNREDKHFLKSHREVVHKNMIKSILNHCHTRLNLETTYCTICLLLVEIPCGFSAAMLSCLMMHLQEIVRKHQDQIGRKESYHIHALIISVLSFVCWIHEARDFHAYVINTAMERAQWAPHLNPPLQSSYNFAVHHVHWDKPELYFDNWEVRLGLWRRFRLNQEIKMKSKRVVLIQD</sequence>
<name>A0ACC2N895_9HYME</name>
<evidence type="ECO:0000313" key="2">
    <source>
        <dbReference type="Proteomes" id="UP001239111"/>
    </source>
</evidence>
<accession>A0ACC2N895</accession>
<keyword evidence="2" id="KW-1185">Reference proteome</keyword>
<evidence type="ECO:0000313" key="1">
    <source>
        <dbReference type="EMBL" id="KAJ8667282.1"/>
    </source>
</evidence>
<gene>
    <name evidence="1" type="ORF">QAD02_008944</name>
</gene>
<protein>
    <submittedName>
        <fullName evidence="1">Uncharacterized protein</fullName>
    </submittedName>
</protein>
<reference evidence="1" key="1">
    <citation type="submission" date="2023-04" db="EMBL/GenBank/DDBJ databases">
        <title>A chromosome-level genome assembly of the parasitoid wasp Eretmocerus hayati.</title>
        <authorList>
            <person name="Zhong Y."/>
            <person name="Liu S."/>
            <person name="Liu Y."/>
        </authorList>
    </citation>
    <scope>NUCLEOTIDE SEQUENCE</scope>
    <source>
        <strain evidence="1">ZJU_SS_LIU_2023</strain>
    </source>
</reference>
<dbReference type="EMBL" id="CM056744">
    <property type="protein sequence ID" value="KAJ8667282.1"/>
    <property type="molecule type" value="Genomic_DNA"/>
</dbReference>
<dbReference type="Proteomes" id="UP001239111">
    <property type="component" value="Chromosome 4"/>
</dbReference>
<comment type="caution">
    <text evidence="1">The sequence shown here is derived from an EMBL/GenBank/DDBJ whole genome shotgun (WGS) entry which is preliminary data.</text>
</comment>
<organism evidence="1 2">
    <name type="scientific">Eretmocerus hayati</name>
    <dbReference type="NCBI Taxonomy" id="131215"/>
    <lineage>
        <taxon>Eukaryota</taxon>
        <taxon>Metazoa</taxon>
        <taxon>Ecdysozoa</taxon>
        <taxon>Arthropoda</taxon>
        <taxon>Hexapoda</taxon>
        <taxon>Insecta</taxon>
        <taxon>Pterygota</taxon>
        <taxon>Neoptera</taxon>
        <taxon>Endopterygota</taxon>
        <taxon>Hymenoptera</taxon>
        <taxon>Apocrita</taxon>
        <taxon>Proctotrupomorpha</taxon>
        <taxon>Chalcidoidea</taxon>
        <taxon>Aphelinidae</taxon>
        <taxon>Aphelininae</taxon>
        <taxon>Eretmocerus</taxon>
    </lineage>
</organism>
<proteinExistence type="predicted"/>